<name>A0A8J5WCT3_ZIZPA</name>
<sequence>MCRGQAAPPPPSLSAPRIWPCRTSSRAVEPVWLEHQLVRVPLKALKSIVLANHCLAEKKVAAVISSIGASLQEGSEDIAINHLMSLVSRGRFFPTKRNKRAWELHKQVHKLILEIVKESREESKCTTYMQSY</sequence>
<gene>
    <name evidence="1" type="ORF">GUJ93_ZPchr0010g8552</name>
</gene>
<organism evidence="1 2">
    <name type="scientific">Zizania palustris</name>
    <name type="common">Northern wild rice</name>
    <dbReference type="NCBI Taxonomy" id="103762"/>
    <lineage>
        <taxon>Eukaryota</taxon>
        <taxon>Viridiplantae</taxon>
        <taxon>Streptophyta</taxon>
        <taxon>Embryophyta</taxon>
        <taxon>Tracheophyta</taxon>
        <taxon>Spermatophyta</taxon>
        <taxon>Magnoliopsida</taxon>
        <taxon>Liliopsida</taxon>
        <taxon>Poales</taxon>
        <taxon>Poaceae</taxon>
        <taxon>BOP clade</taxon>
        <taxon>Oryzoideae</taxon>
        <taxon>Oryzeae</taxon>
        <taxon>Zizaniinae</taxon>
        <taxon>Zizania</taxon>
    </lineage>
</organism>
<evidence type="ECO:0000313" key="2">
    <source>
        <dbReference type="Proteomes" id="UP000729402"/>
    </source>
</evidence>
<reference evidence="1" key="1">
    <citation type="journal article" date="2021" name="bioRxiv">
        <title>Whole Genome Assembly and Annotation of Northern Wild Rice, Zizania palustris L., Supports a Whole Genome Duplication in the Zizania Genus.</title>
        <authorList>
            <person name="Haas M."/>
            <person name="Kono T."/>
            <person name="Macchietto M."/>
            <person name="Millas R."/>
            <person name="McGilp L."/>
            <person name="Shao M."/>
            <person name="Duquette J."/>
            <person name="Hirsch C.N."/>
            <person name="Kimball J."/>
        </authorList>
    </citation>
    <scope>NUCLEOTIDE SEQUENCE</scope>
    <source>
        <tissue evidence="1">Fresh leaf tissue</tissue>
    </source>
</reference>
<dbReference type="Proteomes" id="UP000729402">
    <property type="component" value="Unassembled WGS sequence"/>
</dbReference>
<keyword evidence="2" id="KW-1185">Reference proteome</keyword>
<proteinExistence type="predicted"/>
<dbReference type="AlphaFoldDB" id="A0A8J5WCT3"/>
<evidence type="ECO:0000313" key="1">
    <source>
        <dbReference type="EMBL" id="KAG8088455.1"/>
    </source>
</evidence>
<reference evidence="1" key="2">
    <citation type="submission" date="2021-02" db="EMBL/GenBank/DDBJ databases">
        <authorList>
            <person name="Kimball J.A."/>
            <person name="Haas M.W."/>
            <person name="Macchietto M."/>
            <person name="Kono T."/>
            <person name="Duquette J."/>
            <person name="Shao M."/>
        </authorList>
    </citation>
    <scope>NUCLEOTIDE SEQUENCE</scope>
    <source>
        <tissue evidence="1">Fresh leaf tissue</tissue>
    </source>
</reference>
<comment type="caution">
    <text evidence="1">The sequence shown here is derived from an EMBL/GenBank/DDBJ whole genome shotgun (WGS) entry which is preliminary data.</text>
</comment>
<protein>
    <submittedName>
        <fullName evidence="1">Uncharacterized protein</fullName>
    </submittedName>
</protein>
<dbReference type="EMBL" id="JAAALK010000082">
    <property type="protein sequence ID" value="KAG8088455.1"/>
    <property type="molecule type" value="Genomic_DNA"/>
</dbReference>
<accession>A0A8J5WCT3</accession>